<evidence type="ECO:0000256" key="1">
    <source>
        <dbReference type="SAM" id="SignalP"/>
    </source>
</evidence>
<accession>A0ABW3JU74</accession>
<dbReference type="Proteomes" id="UP001597062">
    <property type="component" value="Unassembled WGS sequence"/>
</dbReference>
<feature type="signal peptide" evidence="1">
    <location>
        <begin position="1"/>
        <end position="20"/>
    </location>
</feature>
<dbReference type="EMBL" id="JBHTJR010000050">
    <property type="protein sequence ID" value="MFD0993614.1"/>
    <property type="molecule type" value="Genomic_DNA"/>
</dbReference>
<evidence type="ECO:0000313" key="2">
    <source>
        <dbReference type="EMBL" id="MFD0993614.1"/>
    </source>
</evidence>
<dbReference type="Pfam" id="PF20050">
    <property type="entry name" value="DUF6452"/>
    <property type="match status" value="1"/>
</dbReference>
<dbReference type="RefSeq" id="WP_386108052.1">
    <property type="nucleotide sequence ID" value="NZ_JBHTJR010000050.1"/>
</dbReference>
<evidence type="ECO:0000313" key="3">
    <source>
        <dbReference type="Proteomes" id="UP001597062"/>
    </source>
</evidence>
<dbReference type="PROSITE" id="PS51257">
    <property type="entry name" value="PROKAR_LIPOPROTEIN"/>
    <property type="match status" value="1"/>
</dbReference>
<proteinExistence type="predicted"/>
<feature type="chain" id="PRO_5045497337" evidence="1">
    <location>
        <begin position="21"/>
        <end position="161"/>
    </location>
</feature>
<keyword evidence="1" id="KW-0732">Signal</keyword>
<dbReference type="InterPro" id="IPR045607">
    <property type="entry name" value="DUF6452"/>
</dbReference>
<gene>
    <name evidence="2" type="ORF">ACFQ1U_10395</name>
</gene>
<comment type="caution">
    <text evidence="2">The sequence shown here is derived from an EMBL/GenBank/DDBJ whole genome shotgun (WGS) entry which is preliminary data.</text>
</comment>
<keyword evidence="3" id="KW-1185">Reference proteome</keyword>
<reference evidence="3" key="1">
    <citation type="journal article" date="2019" name="Int. J. Syst. Evol. Microbiol.">
        <title>The Global Catalogue of Microorganisms (GCM) 10K type strain sequencing project: providing services to taxonomists for standard genome sequencing and annotation.</title>
        <authorList>
            <consortium name="The Broad Institute Genomics Platform"/>
            <consortium name="The Broad Institute Genome Sequencing Center for Infectious Disease"/>
            <person name="Wu L."/>
            <person name="Ma J."/>
        </authorList>
    </citation>
    <scope>NUCLEOTIDE SEQUENCE [LARGE SCALE GENOMIC DNA]</scope>
    <source>
        <strain evidence="3">CCUG 60527</strain>
    </source>
</reference>
<organism evidence="2 3">
    <name type="scientific">Tenacibaculum geojense</name>
    <dbReference type="NCBI Taxonomy" id="915352"/>
    <lineage>
        <taxon>Bacteria</taxon>
        <taxon>Pseudomonadati</taxon>
        <taxon>Bacteroidota</taxon>
        <taxon>Flavobacteriia</taxon>
        <taxon>Flavobacteriales</taxon>
        <taxon>Flavobacteriaceae</taxon>
        <taxon>Tenacibaculum</taxon>
    </lineage>
</organism>
<name>A0ABW3JU74_9FLAO</name>
<sequence length="161" mass="17811">MKRILSAIVLVVIISFLSCEKDDFCTQNPVTPNLVIRFYDYSNTDTLKTVQRLSVIASGKTDSILTTSTTDSIAIPLNAAALETEYTLVADFTVDGVNTTRETATLKANYNTEEEFVSRSCGFKIVFNDVILEKTGWIDSLSTSQITTINNENSAHVKVFH</sequence>
<protein>
    <submittedName>
        <fullName evidence="2">DUF6452 family protein</fullName>
    </submittedName>
</protein>